<keyword evidence="2" id="KW-1185">Reference proteome</keyword>
<dbReference type="Proteomes" id="UP000507470">
    <property type="component" value="Unassembled WGS sequence"/>
</dbReference>
<name>A0A6J7ZYJ8_MYTCO</name>
<evidence type="ECO:0000313" key="1">
    <source>
        <dbReference type="EMBL" id="CAC5357774.1"/>
    </source>
</evidence>
<sequence>MCSLTKRRHSICCNELRTGRRKGQEVKDVKHDLKETMSLQLIGRSLKIIKHKQHIIRLQLEMGCGSSSQAFHPVVVEHDRPSDSEQLKSCLKKALGDKKMVILELGDRDNDWIKDARCDDEIVMVDCKALYEEQKKKSKSEAYLPKICLTRAILKIDYLSCKRELGIPHLYR</sequence>
<protein>
    <submittedName>
        <fullName evidence="1">Uncharacterized protein</fullName>
    </submittedName>
</protein>
<evidence type="ECO:0000313" key="2">
    <source>
        <dbReference type="Proteomes" id="UP000507470"/>
    </source>
</evidence>
<organism evidence="1 2">
    <name type="scientific">Mytilus coruscus</name>
    <name type="common">Sea mussel</name>
    <dbReference type="NCBI Taxonomy" id="42192"/>
    <lineage>
        <taxon>Eukaryota</taxon>
        <taxon>Metazoa</taxon>
        <taxon>Spiralia</taxon>
        <taxon>Lophotrochozoa</taxon>
        <taxon>Mollusca</taxon>
        <taxon>Bivalvia</taxon>
        <taxon>Autobranchia</taxon>
        <taxon>Pteriomorphia</taxon>
        <taxon>Mytilida</taxon>
        <taxon>Mytiloidea</taxon>
        <taxon>Mytilidae</taxon>
        <taxon>Mytilinae</taxon>
        <taxon>Mytilus</taxon>
    </lineage>
</organism>
<reference evidence="1 2" key="1">
    <citation type="submission" date="2020-06" db="EMBL/GenBank/DDBJ databases">
        <authorList>
            <person name="Li R."/>
            <person name="Bekaert M."/>
        </authorList>
    </citation>
    <scope>NUCLEOTIDE SEQUENCE [LARGE SCALE GENOMIC DNA]</scope>
    <source>
        <strain evidence="2">wild</strain>
    </source>
</reference>
<dbReference type="AlphaFoldDB" id="A0A6J7ZYJ8"/>
<dbReference type="EMBL" id="CACVKT020000237">
    <property type="protein sequence ID" value="CAC5357774.1"/>
    <property type="molecule type" value="Genomic_DNA"/>
</dbReference>
<accession>A0A6J7ZYJ8</accession>
<proteinExistence type="predicted"/>
<gene>
    <name evidence="1" type="ORF">MCOR_1295</name>
</gene>